<organism evidence="1 2">
    <name type="scientific">Thioclava arctica</name>
    <dbReference type="NCBI Taxonomy" id="3238301"/>
    <lineage>
        <taxon>Bacteria</taxon>
        <taxon>Pseudomonadati</taxon>
        <taxon>Pseudomonadota</taxon>
        <taxon>Alphaproteobacteria</taxon>
        <taxon>Rhodobacterales</taxon>
        <taxon>Paracoccaceae</taxon>
        <taxon>Thioclava</taxon>
    </lineage>
</organism>
<dbReference type="RefSeq" id="WP_295532973.1">
    <property type="nucleotide sequence ID" value="NZ_JBFRYC010000002.1"/>
</dbReference>
<protein>
    <submittedName>
        <fullName evidence="1">Uncharacterized protein</fullName>
    </submittedName>
</protein>
<evidence type="ECO:0000313" key="1">
    <source>
        <dbReference type="EMBL" id="MEX1660619.1"/>
    </source>
</evidence>
<keyword evidence="2" id="KW-1185">Reference proteome</keyword>
<name>A0ABV3TGD6_9RHOB</name>
<comment type="caution">
    <text evidence="1">The sequence shown here is derived from an EMBL/GenBank/DDBJ whole genome shotgun (WGS) entry which is preliminary data.</text>
</comment>
<accession>A0ABV3TGD6</accession>
<proteinExistence type="predicted"/>
<evidence type="ECO:0000313" key="2">
    <source>
        <dbReference type="Proteomes" id="UP001557465"/>
    </source>
</evidence>
<sequence>MDITQADPKGLIRESYQIEGISLDECRSIFMDWALSLPVNSDDQEAIRTVLLAYNAPQDHPMSVVLAEGLSRAGETPARRGGWRGRRL</sequence>
<dbReference type="EMBL" id="JBFRYC010000002">
    <property type="protein sequence ID" value="MEX1660619.1"/>
    <property type="molecule type" value="Genomic_DNA"/>
</dbReference>
<dbReference type="Proteomes" id="UP001557465">
    <property type="component" value="Unassembled WGS sequence"/>
</dbReference>
<reference evidence="1 2" key="1">
    <citation type="journal article" date="2011" name="Int. J. Syst. Evol. Microbiol.">
        <title>Zhongshania antarctica gen. nov., sp. nov. and Zhongshania guokunii sp. nov., gammaproteobacteria respectively isolated from coastal attached (fast) ice and surface seawater of the Antarctic.</title>
        <authorList>
            <person name="Li H.J."/>
            <person name="Zhang X.Y."/>
            <person name="Chen C.X."/>
            <person name="Zhang Y.J."/>
            <person name="Gao Z.M."/>
            <person name="Yu Y."/>
            <person name="Chen X.L."/>
            <person name="Chen B."/>
            <person name="Zhang Y.Z."/>
        </authorList>
    </citation>
    <scope>NUCLEOTIDE SEQUENCE [LARGE SCALE GENOMIC DNA]</scope>
    <source>
        <strain evidence="1 2">15-R06ZXC-3</strain>
    </source>
</reference>
<gene>
    <name evidence="1" type="ORF">AB4874_03010</name>
</gene>